<evidence type="ECO:0000256" key="1">
    <source>
        <dbReference type="ARBA" id="ARBA00004127"/>
    </source>
</evidence>
<feature type="transmembrane region" description="Helical" evidence="5">
    <location>
        <begin position="89"/>
        <end position="107"/>
    </location>
</feature>
<feature type="domain" description="DUF202" evidence="6">
    <location>
        <begin position="11"/>
        <end position="75"/>
    </location>
</feature>
<organism evidence="7 8">
    <name type="scientific">Streptomyces justiciae</name>
    <dbReference type="NCBI Taxonomy" id="2780140"/>
    <lineage>
        <taxon>Bacteria</taxon>
        <taxon>Bacillati</taxon>
        <taxon>Actinomycetota</taxon>
        <taxon>Actinomycetes</taxon>
        <taxon>Kitasatosporales</taxon>
        <taxon>Streptomycetaceae</taxon>
        <taxon>Streptomyces</taxon>
    </lineage>
</organism>
<dbReference type="Proteomes" id="UP001257948">
    <property type="component" value="Unassembled WGS sequence"/>
</dbReference>
<accession>A0ABU3M0C0</accession>
<keyword evidence="8" id="KW-1185">Reference proteome</keyword>
<feature type="transmembrane region" description="Helical" evidence="5">
    <location>
        <begin position="46"/>
        <end position="68"/>
    </location>
</feature>
<dbReference type="EMBL" id="JAVTLL010000019">
    <property type="protein sequence ID" value="MDT7844429.1"/>
    <property type="molecule type" value="Genomic_DNA"/>
</dbReference>
<evidence type="ECO:0000256" key="5">
    <source>
        <dbReference type="SAM" id="Phobius"/>
    </source>
</evidence>
<evidence type="ECO:0000256" key="3">
    <source>
        <dbReference type="ARBA" id="ARBA00022989"/>
    </source>
</evidence>
<dbReference type="RefSeq" id="WP_194083758.1">
    <property type="nucleotide sequence ID" value="NZ_JADDXU010000018.1"/>
</dbReference>
<dbReference type="Pfam" id="PF02656">
    <property type="entry name" value="DUF202"/>
    <property type="match status" value="1"/>
</dbReference>
<proteinExistence type="predicted"/>
<keyword evidence="4 5" id="KW-0472">Membrane</keyword>
<gene>
    <name evidence="7" type="ORF">RQC66_27295</name>
</gene>
<protein>
    <submittedName>
        <fullName evidence="7">DUF202 domain-containing protein</fullName>
    </submittedName>
</protein>
<keyword evidence="3 5" id="KW-1133">Transmembrane helix</keyword>
<evidence type="ECO:0000313" key="7">
    <source>
        <dbReference type="EMBL" id="MDT7844429.1"/>
    </source>
</evidence>
<keyword evidence="2 5" id="KW-0812">Transmembrane</keyword>
<reference evidence="8" key="1">
    <citation type="submission" date="2023-07" db="EMBL/GenBank/DDBJ databases">
        <title>Draft genome sequence of the endophytic actinobacterium Streptomyces justiciae WPN32, a potential antibiotic producer.</title>
        <authorList>
            <person name="Yasawong M."/>
            <person name="Pana W."/>
            <person name="Ganta P."/>
            <person name="Santapan N."/>
            <person name="Songngamsuk T."/>
            <person name="Phatcharaharikarn M."/>
            <person name="Kerdtoob S."/>
            <person name="Nantapong N."/>
        </authorList>
    </citation>
    <scope>NUCLEOTIDE SEQUENCE [LARGE SCALE GENOMIC DNA]</scope>
    <source>
        <strain evidence="8">WPN32</strain>
    </source>
</reference>
<evidence type="ECO:0000256" key="2">
    <source>
        <dbReference type="ARBA" id="ARBA00022692"/>
    </source>
</evidence>
<sequence>MSAAVTDAGRDPGLQPERTRLAWRRTTLSGTVSAVLAVKTALHGGVSAVGVVACALCTVLWLGFLLLAHRRIRALASTGTPAALTPRHATAAALCTVAVAVCGAALVF</sequence>
<comment type="caution">
    <text evidence="7">The sequence shown here is derived from an EMBL/GenBank/DDBJ whole genome shotgun (WGS) entry which is preliminary data.</text>
</comment>
<name>A0ABU3M0C0_9ACTN</name>
<dbReference type="InterPro" id="IPR003807">
    <property type="entry name" value="DUF202"/>
</dbReference>
<evidence type="ECO:0000259" key="6">
    <source>
        <dbReference type="Pfam" id="PF02656"/>
    </source>
</evidence>
<comment type="subcellular location">
    <subcellularLocation>
        <location evidence="1">Endomembrane system</location>
        <topology evidence="1">Multi-pass membrane protein</topology>
    </subcellularLocation>
</comment>
<evidence type="ECO:0000313" key="8">
    <source>
        <dbReference type="Proteomes" id="UP001257948"/>
    </source>
</evidence>
<evidence type="ECO:0000256" key="4">
    <source>
        <dbReference type="ARBA" id="ARBA00023136"/>
    </source>
</evidence>